<evidence type="ECO:0000256" key="6">
    <source>
        <dbReference type="ARBA" id="ARBA00038076"/>
    </source>
</evidence>
<dbReference type="Proteomes" id="UP000316316">
    <property type="component" value="Unassembled WGS sequence"/>
</dbReference>
<dbReference type="GO" id="GO:0005886">
    <property type="term" value="C:plasma membrane"/>
    <property type="evidence" value="ECO:0007669"/>
    <property type="project" value="UniProtKB-SubCell"/>
</dbReference>
<dbReference type="GeneID" id="69569644"/>
<reference evidence="12" key="1">
    <citation type="submission" date="2017-10" db="EMBL/GenBank/DDBJ databases">
        <title>FDA dAtabase for Regulatory Grade micrObial Sequences (FDA-ARGOS): Supporting development and validation of Infectious Disease Dx tests.</title>
        <authorList>
            <person name="Campos J."/>
            <person name="Goldberg B."/>
            <person name="Tallon L.J."/>
            <person name="Sadzewicz L."/>
            <person name="Sengamalay N."/>
            <person name="Ott S."/>
            <person name="Godinez A."/>
            <person name="Nagaraj S."/>
            <person name="Vyas G."/>
            <person name="Aluvathingal J."/>
            <person name="Nadendla S."/>
            <person name="Geyer C."/>
            <person name="Nandy P."/>
            <person name="Hobson J."/>
            <person name="Sichtig H."/>
        </authorList>
    </citation>
    <scope>NUCLEOTIDE SEQUENCE [LARGE SCALE GENOMIC DNA]</scope>
    <source>
        <strain evidence="12">FDAARGOS_185</strain>
    </source>
</reference>
<dbReference type="PANTHER" id="PTHR30572:SF4">
    <property type="entry name" value="ABC TRANSPORTER PERMEASE YTRF"/>
    <property type="match status" value="1"/>
</dbReference>
<feature type="transmembrane region" description="Helical" evidence="7">
    <location>
        <begin position="366"/>
        <end position="386"/>
    </location>
</feature>
<feature type="transmembrane region" description="Helical" evidence="7">
    <location>
        <begin position="279"/>
        <end position="304"/>
    </location>
</feature>
<evidence type="ECO:0000259" key="9">
    <source>
        <dbReference type="Pfam" id="PF12704"/>
    </source>
</evidence>
<keyword evidence="2" id="KW-1003">Cell membrane</keyword>
<evidence type="ECO:0000259" key="8">
    <source>
        <dbReference type="Pfam" id="PF02687"/>
    </source>
</evidence>
<keyword evidence="5 7" id="KW-0472">Membrane</keyword>
<reference evidence="11 13" key="2">
    <citation type="submission" date="2018-12" db="EMBL/GenBank/DDBJ databases">
        <title>A novel vanA-carrying plasmid in a clinical isolate of Enterococcus avium.</title>
        <authorList>
            <person name="Bernasconi O.J."/>
            <person name="Luzzaro F."/>
            <person name="Endimiani A."/>
        </authorList>
    </citation>
    <scope>NUCLEOTIDE SEQUENCE [LARGE SCALE GENOMIC DNA]</scope>
    <source>
        <strain evidence="11 13">LC0559/18</strain>
    </source>
</reference>
<feature type="transmembrane region" description="Helical" evidence="7">
    <location>
        <begin position="21"/>
        <end position="42"/>
    </location>
</feature>
<feature type="domain" description="MacB-like periplasmic core" evidence="9">
    <location>
        <begin position="21"/>
        <end position="242"/>
    </location>
</feature>
<comment type="similarity">
    <text evidence="6">Belongs to the ABC-4 integral membrane protein family.</text>
</comment>
<evidence type="ECO:0000256" key="4">
    <source>
        <dbReference type="ARBA" id="ARBA00022989"/>
    </source>
</evidence>
<dbReference type="InterPro" id="IPR025857">
    <property type="entry name" value="MacB_PCD"/>
</dbReference>
<dbReference type="EMBL" id="JARPWH010000008">
    <property type="protein sequence ID" value="MDT2401515.1"/>
    <property type="molecule type" value="Genomic_DNA"/>
</dbReference>
<comment type="caution">
    <text evidence="11">The sequence shown here is derived from an EMBL/GenBank/DDBJ whole genome shotgun (WGS) entry which is preliminary data.</text>
</comment>
<feature type="domain" description="ABC3 transporter permease C-terminal" evidence="8">
    <location>
        <begin position="283"/>
        <end position="395"/>
    </location>
</feature>
<evidence type="ECO:0000313" key="13">
    <source>
        <dbReference type="Proteomes" id="UP000288388"/>
    </source>
</evidence>
<evidence type="ECO:0000313" key="10">
    <source>
        <dbReference type="EMBL" id="MDT2401515.1"/>
    </source>
</evidence>
<name>A0A437UJT1_ENTAV</name>
<dbReference type="EMBL" id="RYZS01000001">
    <property type="protein sequence ID" value="RVU93902.1"/>
    <property type="molecule type" value="Genomic_DNA"/>
</dbReference>
<keyword evidence="4 7" id="KW-1133">Transmembrane helix</keyword>
<evidence type="ECO:0000256" key="2">
    <source>
        <dbReference type="ARBA" id="ARBA00022475"/>
    </source>
</evidence>
<evidence type="ECO:0000256" key="3">
    <source>
        <dbReference type="ARBA" id="ARBA00022692"/>
    </source>
</evidence>
<feature type="transmembrane region" description="Helical" evidence="7">
    <location>
        <begin position="328"/>
        <end position="354"/>
    </location>
</feature>
<dbReference type="AlphaFoldDB" id="A0A437UJT1"/>
<dbReference type="InterPro" id="IPR003838">
    <property type="entry name" value="ABC3_permease_C"/>
</dbReference>
<dbReference type="InterPro" id="IPR050250">
    <property type="entry name" value="Macrolide_Exporter_MacB"/>
</dbReference>
<reference evidence="10" key="3">
    <citation type="submission" date="2023-03" db="EMBL/GenBank/DDBJ databases">
        <authorList>
            <person name="Shen W."/>
            <person name="Cai J."/>
        </authorList>
    </citation>
    <scope>NUCLEOTIDE SEQUENCE</scope>
    <source>
        <strain evidence="10">P33-2</strain>
    </source>
</reference>
<dbReference type="Proteomes" id="UP000288388">
    <property type="component" value="Unassembled WGS sequence"/>
</dbReference>
<comment type="subcellular location">
    <subcellularLocation>
        <location evidence="1">Cell membrane</location>
        <topology evidence="1">Multi-pass membrane protein</topology>
    </subcellularLocation>
</comment>
<evidence type="ECO:0000256" key="5">
    <source>
        <dbReference type="ARBA" id="ARBA00023136"/>
    </source>
</evidence>
<evidence type="ECO:0000256" key="7">
    <source>
        <dbReference type="SAM" id="Phobius"/>
    </source>
</evidence>
<evidence type="ECO:0000256" key="1">
    <source>
        <dbReference type="ARBA" id="ARBA00004651"/>
    </source>
</evidence>
<dbReference type="PANTHER" id="PTHR30572">
    <property type="entry name" value="MEMBRANE COMPONENT OF TRANSPORTER-RELATED"/>
    <property type="match status" value="1"/>
</dbReference>
<evidence type="ECO:0000313" key="12">
    <source>
        <dbReference type="EMBL" id="TRZ35216.1"/>
    </source>
</evidence>
<proteinExistence type="inferred from homology"/>
<gene>
    <name evidence="12" type="ORF">AUF17_14465</name>
    <name evidence="11" type="ORF">EK398_02960</name>
    <name evidence="10" type="ORF">P7D43_03960</name>
</gene>
<accession>A0A437UJT1</accession>
<dbReference type="GO" id="GO:0022857">
    <property type="term" value="F:transmembrane transporter activity"/>
    <property type="evidence" value="ECO:0007669"/>
    <property type="project" value="TreeGrafter"/>
</dbReference>
<dbReference type="Pfam" id="PF02687">
    <property type="entry name" value="FtsX"/>
    <property type="match status" value="1"/>
</dbReference>
<keyword evidence="3 7" id="KW-0812">Transmembrane</keyword>
<dbReference type="Pfam" id="PF12704">
    <property type="entry name" value="MacB_PCD"/>
    <property type="match status" value="1"/>
</dbReference>
<dbReference type="RefSeq" id="WP_048718200.1">
    <property type="nucleotide sequence ID" value="NZ_CABGUH010000001.1"/>
</dbReference>
<dbReference type="EMBL" id="PDXQ01000001">
    <property type="protein sequence ID" value="TRZ35216.1"/>
    <property type="molecule type" value="Genomic_DNA"/>
</dbReference>
<sequence>MRKYILWRTAFRSIFKNKRRSFLTMVGIIIGIAAVITIVALGNGFKRNILSETTGTDETGQTKYINIKYNDFDNLVSDNSGISQTDKDMVANLPEVKNVSYYKATKKDSNPTVDFYDKNTKLSMTVNPTKETNLSILNGRQLNAADSDSLNKVVVLDEVVAKQLFGSKEAALNKGFDLNGQVFTVVGVSANTSGEIGPQNYEPLAFFPKKTYTRYLGKKEDHSVLAIKFNAKANNEAAMTKVLKQLNMNGESRTLGEYQSYDPSSEIKQLGSMLDQMTLFISAVAAISLFIAGVGVMNMMYISVSERTKEIGIRRALGANAKSIKLQFLFEGIVLTVSGGIIGYILGILIAFGASFALPFSVRPDMMTVFISIGTSVLIGVGFSYLPASAAAKKELIDILK</sequence>
<evidence type="ECO:0000313" key="11">
    <source>
        <dbReference type="EMBL" id="RVU93902.1"/>
    </source>
</evidence>
<protein>
    <submittedName>
        <fullName evidence="11">ABC transporter permease</fullName>
    </submittedName>
</protein>
<dbReference type="Proteomes" id="UP001260773">
    <property type="component" value="Unassembled WGS sequence"/>
</dbReference>
<organism evidence="11 13">
    <name type="scientific">Enterococcus avium</name>
    <name type="common">Streptococcus avium</name>
    <dbReference type="NCBI Taxonomy" id="33945"/>
    <lineage>
        <taxon>Bacteria</taxon>
        <taxon>Bacillati</taxon>
        <taxon>Bacillota</taxon>
        <taxon>Bacilli</taxon>
        <taxon>Lactobacillales</taxon>
        <taxon>Enterococcaceae</taxon>
        <taxon>Enterococcus</taxon>
    </lineage>
</organism>